<evidence type="ECO:0000313" key="2">
    <source>
        <dbReference type="Proteomes" id="UP001304429"/>
    </source>
</evidence>
<dbReference type="Proteomes" id="UP001304429">
    <property type="component" value="Chromosome"/>
</dbReference>
<reference evidence="1" key="1">
    <citation type="submission" date="2023-10" db="EMBL/GenBank/DDBJ databases">
        <title>Comparative Genomic Analysis of Tomato Bacterial Spot Xanthomonads Reveals A New Lineage of Xanthomonas euvesicatoria.</title>
        <authorList>
            <person name="Huang C.-J."/>
            <person name="Wu T.-L."/>
            <person name="Wu Y.-L."/>
            <person name="Wang R.-S."/>
            <person name="Lin Y.-C."/>
        </authorList>
    </citation>
    <scope>NUCLEOTIDE SEQUENCE</scope>
    <source>
        <strain evidence="1">T0319-01</strain>
    </source>
</reference>
<dbReference type="EMBL" id="CP137539">
    <property type="protein sequence ID" value="WOP56556.1"/>
    <property type="molecule type" value="Genomic_DNA"/>
</dbReference>
<protein>
    <submittedName>
        <fullName evidence="1">Uncharacterized protein</fullName>
    </submittedName>
</protein>
<sequence length="220" mass="24951">MKSRALLNKQRKELHDILLKRGIDPAVTRWTSDGKKWTGDEADTLEAGLCHFLFNPSYDGTYSIHFKPGPDGGAPVGEVNQSWQEAVGLFTHWTSFVKEELEQEDPWQHYSAYLPPERRGDSTDNSPFTHREAEHIAKSLATFHDHIKRMLPHYQDVASQFDPQFERLSNQAKAGAGRIDWSNQFVGMLISLCMALSLAPDSASSLWKFWVKVIDGLLLP</sequence>
<dbReference type="AlphaFoldDB" id="A0AAX4FJ67"/>
<gene>
    <name evidence="1" type="ORF">R5577_20855</name>
</gene>
<proteinExistence type="predicted"/>
<accession>A0AAX4FJ67</accession>
<name>A0AAX4FJ67_XANEU</name>
<evidence type="ECO:0000313" key="1">
    <source>
        <dbReference type="EMBL" id="WOP56556.1"/>
    </source>
</evidence>
<dbReference type="RefSeq" id="WP_109290609.1">
    <property type="nucleotide sequence ID" value="NZ_CP137532.1"/>
</dbReference>
<organism evidence="1 2">
    <name type="scientific">Xanthomonas euvesicatoria</name>
    <dbReference type="NCBI Taxonomy" id="456327"/>
    <lineage>
        <taxon>Bacteria</taxon>
        <taxon>Pseudomonadati</taxon>
        <taxon>Pseudomonadota</taxon>
        <taxon>Gammaproteobacteria</taxon>
        <taxon>Lysobacterales</taxon>
        <taxon>Lysobacteraceae</taxon>
        <taxon>Xanthomonas</taxon>
    </lineage>
</organism>